<protein>
    <recommendedName>
        <fullName evidence="4">TRP C-terminal domain-containing protein</fullName>
    </recommendedName>
</protein>
<feature type="compositionally biased region" description="Polar residues" evidence="1">
    <location>
        <begin position="102"/>
        <end position="115"/>
    </location>
</feature>
<feature type="compositionally biased region" description="Low complexity" evidence="1">
    <location>
        <begin position="398"/>
        <end position="419"/>
    </location>
</feature>
<feature type="compositionally biased region" description="Low complexity" evidence="1">
    <location>
        <begin position="728"/>
        <end position="768"/>
    </location>
</feature>
<feature type="compositionally biased region" description="Polar residues" evidence="1">
    <location>
        <begin position="1476"/>
        <end position="1488"/>
    </location>
</feature>
<feature type="compositionally biased region" description="Polar residues" evidence="1">
    <location>
        <begin position="682"/>
        <end position="704"/>
    </location>
</feature>
<feature type="compositionally biased region" description="Polar residues" evidence="1">
    <location>
        <begin position="1514"/>
        <end position="1536"/>
    </location>
</feature>
<feature type="compositionally biased region" description="Low complexity" evidence="1">
    <location>
        <begin position="318"/>
        <end position="337"/>
    </location>
</feature>
<feature type="transmembrane region" description="Helical" evidence="2">
    <location>
        <begin position="1299"/>
        <end position="1321"/>
    </location>
</feature>
<feature type="transmembrane region" description="Helical" evidence="2">
    <location>
        <begin position="2044"/>
        <end position="2064"/>
    </location>
</feature>
<evidence type="ECO:0000259" key="4">
    <source>
        <dbReference type="Pfam" id="PF06011"/>
    </source>
</evidence>
<organism evidence="5 6">
    <name type="scientific">Bremia lactucae</name>
    <name type="common">Lettuce downy mildew</name>
    <dbReference type="NCBI Taxonomy" id="4779"/>
    <lineage>
        <taxon>Eukaryota</taxon>
        <taxon>Sar</taxon>
        <taxon>Stramenopiles</taxon>
        <taxon>Oomycota</taxon>
        <taxon>Peronosporomycetes</taxon>
        <taxon>Peronosporales</taxon>
        <taxon>Peronosporaceae</taxon>
        <taxon>Bremia</taxon>
    </lineage>
</organism>
<feature type="transmembrane region" description="Helical" evidence="2">
    <location>
        <begin position="1120"/>
        <end position="1140"/>
    </location>
</feature>
<feature type="compositionally biased region" description="Low complexity" evidence="1">
    <location>
        <begin position="1560"/>
        <end position="1600"/>
    </location>
</feature>
<dbReference type="Pfam" id="PF06011">
    <property type="entry name" value="TRP"/>
    <property type="match status" value="2"/>
</dbReference>
<feature type="compositionally biased region" description="Low complexity" evidence="1">
    <location>
        <begin position="534"/>
        <end position="605"/>
    </location>
</feature>
<keyword evidence="3" id="KW-0732">Signal</keyword>
<accession>A0A976NZX4</accession>
<dbReference type="InterPro" id="IPR010308">
    <property type="entry name" value="TRP_C"/>
</dbReference>
<feature type="compositionally biased region" description="Polar residues" evidence="1">
    <location>
        <begin position="142"/>
        <end position="162"/>
    </location>
</feature>
<dbReference type="RefSeq" id="XP_067823772.1">
    <property type="nucleotide sequence ID" value="XM_067963161.1"/>
</dbReference>
<feature type="compositionally biased region" description="Polar residues" evidence="1">
    <location>
        <begin position="1445"/>
        <end position="1457"/>
    </location>
</feature>
<feature type="compositionally biased region" description="Polar residues" evidence="1">
    <location>
        <begin position="183"/>
        <end position="208"/>
    </location>
</feature>
<dbReference type="KEGG" id="blac:94348832"/>
<feature type="transmembrane region" description="Helical" evidence="2">
    <location>
        <begin position="1952"/>
        <end position="1972"/>
    </location>
</feature>
<evidence type="ECO:0000313" key="5">
    <source>
        <dbReference type="EMBL" id="TDH74274.1"/>
    </source>
</evidence>
<name>A0A976NZX4_BRELC</name>
<feature type="compositionally biased region" description="Polar residues" evidence="1">
    <location>
        <begin position="1670"/>
        <end position="1681"/>
    </location>
</feature>
<feature type="domain" description="TRP C-terminal" evidence="4">
    <location>
        <begin position="1878"/>
        <end position="2171"/>
    </location>
</feature>
<gene>
    <name evidence="5" type="ORF">CCR75_005078</name>
</gene>
<feature type="compositionally biased region" description="Basic and acidic residues" evidence="1">
    <location>
        <begin position="1608"/>
        <end position="1617"/>
    </location>
</feature>
<feature type="compositionally biased region" description="Low complexity" evidence="1">
    <location>
        <begin position="217"/>
        <end position="237"/>
    </location>
</feature>
<feature type="compositionally biased region" description="Polar residues" evidence="1">
    <location>
        <begin position="613"/>
        <end position="625"/>
    </location>
</feature>
<dbReference type="GO" id="GO:0016020">
    <property type="term" value="C:membrane"/>
    <property type="evidence" value="ECO:0007669"/>
    <property type="project" value="TreeGrafter"/>
</dbReference>
<feature type="transmembrane region" description="Helical" evidence="2">
    <location>
        <begin position="1160"/>
        <end position="1183"/>
    </location>
</feature>
<evidence type="ECO:0000256" key="1">
    <source>
        <dbReference type="SAM" id="MobiDB-lite"/>
    </source>
</evidence>
<proteinExistence type="predicted"/>
<feature type="signal peptide" evidence="3">
    <location>
        <begin position="1"/>
        <end position="21"/>
    </location>
</feature>
<keyword evidence="6" id="KW-1185">Reference proteome</keyword>
<reference evidence="5 6" key="1">
    <citation type="journal article" date="2021" name="Genome Biol.">
        <title>AFLAP: assembly-free linkage analysis pipeline using k-mers from genome sequencing data.</title>
        <authorList>
            <person name="Fletcher K."/>
            <person name="Zhang L."/>
            <person name="Gil J."/>
            <person name="Han R."/>
            <person name="Cavanaugh K."/>
            <person name="Michelmore R."/>
        </authorList>
    </citation>
    <scope>NUCLEOTIDE SEQUENCE [LARGE SCALE GENOMIC DNA]</scope>
    <source>
        <strain evidence="5 6">SF5</strain>
    </source>
</reference>
<evidence type="ECO:0000256" key="3">
    <source>
        <dbReference type="SAM" id="SignalP"/>
    </source>
</evidence>
<feature type="transmembrane region" description="Helical" evidence="2">
    <location>
        <begin position="2131"/>
        <end position="2153"/>
    </location>
</feature>
<feature type="compositionally biased region" description="Low complexity" evidence="1">
    <location>
        <begin position="253"/>
        <end position="263"/>
    </location>
</feature>
<feature type="transmembrane region" description="Helical" evidence="2">
    <location>
        <begin position="1266"/>
        <end position="1287"/>
    </location>
</feature>
<dbReference type="EMBL" id="SHOA02000023">
    <property type="protein sequence ID" value="TDH74274.1"/>
    <property type="molecule type" value="Genomic_DNA"/>
</dbReference>
<keyword evidence="2" id="KW-0812">Transmembrane</keyword>
<feature type="compositionally biased region" description="Low complexity" evidence="1">
    <location>
        <begin position="480"/>
        <end position="499"/>
    </location>
</feature>
<feature type="transmembrane region" description="Helical" evidence="2">
    <location>
        <begin position="1899"/>
        <end position="1921"/>
    </location>
</feature>
<dbReference type="GO" id="GO:0055085">
    <property type="term" value="P:transmembrane transport"/>
    <property type="evidence" value="ECO:0007669"/>
    <property type="project" value="TreeGrafter"/>
</dbReference>
<feature type="transmembrane region" description="Helical" evidence="2">
    <location>
        <begin position="995"/>
        <end position="1014"/>
    </location>
</feature>
<feature type="compositionally biased region" description="Low complexity" evidence="1">
    <location>
        <begin position="426"/>
        <end position="473"/>
    </location>
</feature>
<feature type="transmembrane region" description="Helical" evidence="2">
    <location>
        <begin position="2098"/>
        <end position="2119"/>
    </location>
</feature>
<dbReference type="PANTHER" id="PTHR31145">
    <property type="entry name" value="INTEGRAL MEMBRANE PROTEIN (AFU_ORTHOLOGUE AFUA_7G01610)"/>
    <property type="match status" value="1"/>
</dbReference>
<dbReference type="GeneID" id="94348832"/>
<feature type="transmembrane region" description="Helical" evidence="2">
    <location>
        <begin position="1067"/>
        <end position="1089"/>
    </location>
</feature>
<sequence length="2237" mass="236304">MLLRALALATLVIALATETQAQSVGASLLGADAQANAPVVSSLLNSEKPPPPSPPPAPPSQRAPPPPSSPSPQPSSPPAPSPSPPPPPLSPNPSLTAALPDTTASNSNNAPTAVENSALPPVTNLVPKTPSSISVPIVNMDLPTNSLPSDPTSTDANSSPSQKPLLPSGPLNPVTEPKPGPNLLNSPLANQDLLASSPPTASEMSSPTPLDIPLQNSSKPPRSSPSPVEMTSPSPNFLNPPLPELTKPPSLSPSPVDMSSPSPKLLDPQLPDLTPSSSSIPVDISPPSPNLLDLPLPESSKPPSSSPSPVDMSPPSPNLLDSPLPDLTPGLSPSPVDMSPPSPNLLDLPLPESSKPPSSSPSPVDMSPPSPNLLDSPLPDLTPGLSPSPVDMSPPSPNLLDLPLPESSKPPSSSPSPVDMSPPSPNLLDSPLPDLTPSLSPSSVDLSPPSPNLLDLPLPESSKPPSSSPSPVDMSPPSPNLLDSPLPDLTPGLSPSPVDMSPPSPNLLDLPLPESSKPPSSSPSPVDMSPPSPNLLDSPLPDLTPSLSPSSVDLSPPSPNLLDLPLPESSKPPSSSPSPVDISPPSANLLDPPLPDLSKPPSSSSTPADMPSLSPSIDIPTSGSPSPDILSTVPPSTEAPLLTQAPSSSVPPSTKAPSPMLPSTDVPSTGPPTTDAPLLTKAPSSSVPPSTKAPTSVPPSTDILSSGPPATDVPLIVPSSTDAPLSTKDPSIVPSSSKDPSSVPPSTAIPSSESPSSETSSSNAKTPSTEMPAQDKSFENEKPDEIVSSPVPVTAKPIYVDDTLAASPPPVMNAPKATKSPIAIETNPVSEAEETDTMELNASQQKDQTQSDVIMYDASATPIPIKKIGLNDPFFDSEPSKETSVKPVVLNIAGNTGENGSNNYKQYIRGKTAASDSNNALPYDTNVIGGRNAYVDTEASDVMSASAAAFQEFLRYASVAFAGISVALLLFFHFVSLDANLVWVNTAWSPNTWEFLFYVGYLQQMQTISQLTLLKTPYFLWDYTDSFAWTSFLIQKSTQSGFRRLETIVLGGLVSYSDRIGISESKILIHGAVGFAVIMGILVLVFLVLATLAKRKAERALDETSDLTNYTSGVHRLRSISIRTLGLCVLVWYFALYPLSMLSSFEISMEVQAAMAADPLVIAIIALVLICLGVLVVAARVIMHKTKDELEQFENLATWGSLYCEYTYRSRMFFVIDVAVQMTTGILVGCVSADPTQLIVVIGMQALYLACVFIMSPFADKIVLRITYALGLLKILNFGLAFAFLHSNTMSASARTSVAQAYIGINSIVLVVWFVRQLIVFSTYIRAWMARTNVESRRTESMVKYDRSTDADEWGSHFTGNGMNNSRVDNSRLNQSLNGATLSLPLGSAIQPMHATSAYESSKPPSSSPSPVDISPPSANLLDPPLPDLSKPPSSSSTPADMPSLSPSIDIPTSGSPSPDILSTVPPSTEAPLLTQAPSSSVPPSTKAPSPMLPSTDVPSTGPPTTDAPLLTKAPSSSVPPSTKAPTSVPPSTDILSSGPPATDVPLIVPSSTDAPLSTKDPSIVPSSSKDPSSVPPSTAIPSSESPSSETSSSNAKTPSTEMPAQDKSFENEKPDEIVSSPVPVTAKPIYVDDTLAASPPPVMNAPKATKSPIAIETNPVSEAEETDTMELNASQQKDQTQSDVIMYDASATPIPIKKIGLNDPFFDSEPSKETSVKPVVLNIAGNTGENGSNNYKQYIRGKTAASDSNNALPYDTNVIGGRNAYVDTEASDVMSASAAAFQEFLRYASVAFAGISVALLLFFHFVSLDANLVWVNTAWSPNTWEFLFYVGYLQQMQTISQLTLLKTPYFLWDYTDSFAWTSFLIQKSTQSGFRRLETIVLGGLVSYSDRIGISESKILIHGAVGFAVIMGILVLVFLVLATLAKRKAERALDETSDLTNYTSGVHRLRSISIRTLGLCVLVWYFALYPLSMLSSFEISMEVQAAMAADPLVIAIIALVLICLGVLVVAARVIMHKTKDELEQFENLATWGSLYCEYTYRSRMFFVIDVAVQMTTGILVGCVSADPTQLIVVIGMQALYLACVFIMSPFADKIVLRITYALGLLKILNFGLAFAFLHSNTMSASARTSVAQAYIGINSIVLVVWFVRQLIVFSTYIRAWMARTNVESRRTESMVKYDRSTDADEWGSHFTGNGMNNSRVDNSRLNQSLNGATLSLPLGSAIQPMHATSAYGQSSSP</sequence>
<feature type="transmembrane region" description="Helical" evidence="2">
    <location>
        <begin position="953"/>
        <end position="975"/>
    </location>
</feature>
<keyword evidence="2" id="KW-0472">Membrane</keyword>
<dbReference type="InterPro" id="IPR040241">
    <property type="entry name" value="TRP_Flc/Pkd2-like"/>
</dbReference>
<feature type="compositionally biased region" description="Polar residues" evidence="1">
    <location>
        <begin position="644"/>
        <end position="656"/>
    </location>
</feature>
<feature type="compositionally biased region" description="Basic and acidic residues" evidence="1">
    <location>
        <begin position="776"/>
        <end position="785"/>
    </location>
</feature>
<feature type="compositionally biased region" description="Low complexity" evidence="1">
    <location>
        <begin position="1401"/>
        <end position="1437"/>
    </location>
</feature>
<feature type="region of interest" description="Disordered" evidence="1">
    <location>
        <begin position="1659"/>
        <end position="1681"/>
    </location>
</feature>
<feature type="compositionally biased region" description="Low complexity" evidence="1">
    <location>
        <begin position="506"/>
        <end position="527"/>
    </location>
</feature>
<dbReference type="PANTHER" id="PTHR31145:SF6">
    <property type="entry name" value="INTEGRAL MEMBRANE PROTEIN (AFU_ORTHOLOGUE AFUA_7G01610)"/>
    <property type="match status" value="1"/>
</dbReference>
<feature type="compositionally biased region" description="Polar residues" evidence="1">
    <location>
        <begin position="838"/>
        <end position="849"/>
    </location>
</feature>
<feature type="transmembrane region" description="Helical" evidence="2">
    <location>
        <begin position="2070"/>
        <end position="2091"/>
    </location>
</feature>
<feature type="compositionally biased region" description="Low complexity" evidence="1">
    <location>
        <begin position="290"/>
        <end position="311"/>
    </location>
</feature>
<feature type="transmembrane region" description="Helical" evidence="2">
    <location>
        <begin position="1212"/>
        <end position="1232"/>
    </location>
</feature>
<evidence type="ECO:0000256" key="2">
    <source>
        <dbReference type="SAM" id="Phobius"/>
    </source>
</evidence>
<feature type="region of interest" description="Disordered" evidence="1">
    <location>
        <begin position="1396"/>
        <end position="1626"/>
    </location>
</feature>
<feature type="region of interest" description="Disordered" evidence="1">
    <location>
        <begin position="39"/>
        <end position="795"/>
    </location>
</feature>
<dbReference type="OrthoDB" id="72921at2759"/>
<evidence type="ECO:0000313" key="6">
    <source>
        <dbReference type="Proteomes" id="UP000294530"/>
    </source>
</evidence>
<keyword evidence="2" id="KW-1133">Transmembrane helix</keyword>
<feature type="transmembrane region" description="Helical" evidence="2">
    <location>
        <begin position="1785"/>
        <end position="1807"/>
    </location>
</feature>
<feature type="compositionally biased region" description="Low complexity" evidence="1">
    <location>
        <begin position="344"/>
        <end position="365"/>
    </location>
</feature>
<dbReference type="Proteomes" id="UP000294530">
    <property type="component" value="Unassembled WGS sequence"/>
</dbReference>
<feature type="region of interest" description="Disordered" evidence="1">
    <location>
        <begin position="827"/>
        <end position="849"/>
    </location>
</feature>
<feature type="compositionally biased region" description="Pro residues" evidence="1">
    <location>
        <begin position="48"/>
        <end position="91"/>
    </location>
</feature>
<feature type="domain" description="TRP C-terminal" evidence="4">
    <location>
        <begin position="1046"/>
        <end position="1339"/>
    </location>
</feature>
<feature type="transmembrane region" description="Helical" evidence="2">
    <location>
        <begin position="1238"/>
        <end position="1259"/>
    </location>
</feature>
<feature type="transmembrane region" description="Helical" evidence="2">
    <location>
        <begin position="1992"/>
        <end position="2015"/>
    </location>
</feature>
<feature type="compositionally biased region" description="Low complexity" evidence="1">
    <location>
        <begin position="372"/>
        <end position="391"/>
    </location>
</feature>
<feature type="chain" id="PRO_5037102064" description="TRP C-terminal domain-containing protein" evidence="3">
    <location>
        <begin position="22"/>
        <end position="2237"/>
    </location>
</feature>
<comment type="caution">
    <text evidence="5">The sequence shown here is derived from an EMBL/GenBank/DDBJ whole genome shotgun (WGS) entry which is preliminary data.</text>
</comment>